<dbReference type="EC" id="3.1.-.-" evidence="5"/>
<dbReference type="Proteomes" id="UP000050326">
    <property type="component" value="Unassembled WGS sequence"/>
</dbReference>
<keyword evidence="6" id="KW-1185">Reference proteome</keyword>
<dbReference type="Gene3D" id="3.60.21.10">
    <property type="match status" value="1"/>
</dbReference>
<dbReference type="PANTHER" id="PTHR31302">
    <property type="entry name" value="TRANSMEMBRANE PROTEIN WITH METALLOPHOSPHOESTERASE DOMAIN-RELATED"/>
    <property type="match status" value="1"/>
</dbReference>
<keyword evidence="2 5" id="KW-0378">Hydrolase</keyword>
<reference evidence="5 6" key="1">
    <citation type="submission" date="2015-09" db="EMBL/GenBank/DDBJ databases">
        <title>Genome sequence of Oxobacter pfennigii DSM 3222.</title>
        <authorList>
            <person name="Poehlein A."/>
            <person name="Bengelsdorf F.R."/>
            <person name="Schiel-Bengelsdorf B."/>
            <person name="Duerre P."/>
            <person name="Daniel R."/>
        </authorList>
    </citation>
    <scope>NUCLEOTIDE SEQUENCE [LARGE SCALE GENOMIC DNA]</scope>
    <source>
        <strain evidence="5 6">DSM 3222</strain>
    </source>
</reference>
<dbReference type="GO" id="GO:0009245">
    <property type="term" value="P:lipid A biosynthetic process"/>
    <property type="evidence" value="ECO:0007669"/>
    <property type="project" value="TreeGrafter"/>
</dbReference>
<accession>A0A0P8WB80</accession>
<dbReference type="InterPro" id="IPR004843">
    <property type="entry name" value="Calcineurin-like_PHP"/>
</dbReference>
<gene>
    <name evidence="5" type="ORF">OXPF_14510</name>
</gene>
<dbReference type="CDD" id="cd07385">
    <property type="entry name" value="MPP_YkuE_C"/>
    <property type="match status" value="1"/>
</dbReference>
<evidence type="ECO:0000256" key="3">
    <source>
        <dbReference type="SAM" id="Phobius"/>
    </source>
</evidence>
<evidence type="ECO:0000259" key="4">
    <source>
        <dbReference type="Pfam" id="PF00149"/>
    </source>
</evidence>
<dbReference type="PANTHER" id="PTHR31302:SF31">
    <property type="entry name" value="PHOSPHODIESTERASE YAEI"/>
    <property type="match status" value="1"/>
</dbReference>
<name>A0A0P8WB80_9CLOT</name>
<evidence type="ECO:0000313" key="6">
    <source>
        <dbReference type="Proteomes" id="UP000050326"/>
    </source>
</evidence>
<dbReference type="RefSeq" id="WP_341442150.1">
    <property type="nucleotide sequence ID" value="NZ_LKET01000028.1"/>
</dbReference>
<dbReference type="Pfam" id="PF00149">
    <property type="entry name" value="Metallophos"/>
    <property type="match status" value="1"/>
</dbReference>
<evidence type="ECO:0000256" key="1">
    <source>
        <dbReference type="ARBA" id="ARBA00022723"/>
    </source>
</evidence>
<dbReference type="EMBL" id="LKET01000028">
    <property type="protein sequence ID" value="KPU44973.1"/>
    <property type="molecule type" value="Genomic_DNA"/>
</dbReference>
<dbReference type="InterPro" id="IPR029052">
    <property type="entry name" value="Metallo-depent_PP-like"/>
</dbReference>
<dbReference type="GO" id="GO:0016020">
    <property type="term" value="C:membrane"/>
    <property type="evidence" value="ECO:0007669"/>
    <property type="project" value="GOC"/>
</dbReference>
<sequence>MMKKHADKGKKIISIILALISLIIFCYWQNNSIAITKSDYKNPKIPKEFEGFVIAQISDLHNKEFGNNQNILLDKLKSISPDIIVVTGDLIDRRKYNLEISMEFIEGAVEIAPVYYVSGNHEEWSGKYEDIKSGLLNAGVKVLDDEKDSISIENASIDILGLRDPDFYTSNYLEGTKTAQLEANLKKWTNDNGFKILLSHRPELFDLYVKSNMDLIFSGHAHGGQVRLPFIGGLVAPDQGFFPKYTSGHHVKNNSTMYISRGLGNSIIPLRIFNRPEIVEVTLKNTN</sequence>
<dbReference type="AlphaFoldDB" id="A0A0P8WB80"/>
<dbReference type="PATRIC" id="fig|36849.3.peg.1538"/>
<keyword evidence="3" id="KW-1133">Transmembrane helix</keyword>
<keyword evidence="1" id="KW-0479">Metal-binding</keyword>
<keyword evidence="3" id="KW-0472">Membrane</keyword>
<proteinExistence type="predicted"/>
<keyword evidence="3" id="KW-0812">Transmembrane</keyword>
<dbReference type="InterPro" id="IPR051158">
    <property type="entry name" value="Metallophosphoesterase_sf"/>
</dbReference>
<evidence type="ECO:0000313" key="5">
    <source>
        <dbReference type="EMBL" id="KPU44973.1"/>
    </source>
</evidence>
<dbReference type="GO" id="GO:0008758">
    <property type="term" value="F:UDP-2,3-diacylglucosamine hydrolase activity"/>
    <property type="evidence" value="ECO:0007669"/>
    <property type="project" value="TreeGrafter"/>
</dbReference>
<organism evidence="5 6">
    <name type="scientific">Oxobacter pfennigii</name>
    <dbReference type="NCBI Taxonomy" id="36849"/>
    <lineage>
        <taxon>Bacteria</taxon>
        <taxon>Bacillati</taxon>
        <taxon>Bacillota</taxon>
        <taxon>Clostridia</taxon>
        <taxon>Eubacteriales</taxon>
        <taxon>Clostridiaceae</taxon>
        <taxon>Oxobacter</taxon>
    </lineage>
</organism>
<feature type="domain" description="Calcineurin-like phosphoesterase" evidence="4">
    <location>
        <begin position="53"/>
        <end position="223"/>
    </location>
</feature>
<protein>
    <submittedName>
        <fullName evidence="5">Putative metallophosphoesterase</fullName>
        <ecNumber evidence="5">3.1.-.-</ecNumber>
    </submittedName>
</protein>
<comment type="caution">
    <text evidence="5">The sequence shown here is derived from an EMBL/GenBank/DDBJ whole genome shotgun (WGS) entry which is preliminary data.</text>
</comment>
<dbReference type="SUPFAM" id="SSF56300">
    <property type="entry name" value="Metallo-dependent phosphatases"/>
    <property type="match status" value="1"/>
</dbReference>
<evidence type="ECO:0000256" key="2">
    <source>
        <dbReference type="ARBA" id="ARBA00022801"/>
    </source>
</evidence>
<dbReference type="GO" id="GO:0046872">
    <property type="term" value="F:metal ion binding"/>
    <property type="evidence" value="ECO:0007669"/>
    <property type="project" value="UniProtKB-KW"/>
</dbReference>
<dbReference type="STRING" id="36849.OXPF_14510"/>
<feature type="transmembrane region" description="Helical" evidence="3">
    <location>
        <begin position="12"/>
        <end position="30"/>
    </location>
</feature>